<dbReference type="InterPro" id="IPR036390">
    <property type="entry name" value="WH_DNA-bd_sf"/>
</dbReference>
<accession>A0ABR2W0Y4</accession>
<feature type="region of interest" description="Disordered" evidence="4">
    <location>
        <begin position="176"/>
        <end position="242"/>
    </location>
</feature>
<reference evidence="6 7" key="1">
    <citation type="submission" date="2023-04" db="EMBL/GenBank/DDBJ databases">
        <title>Genome of Basidiobolus ranarum AG-B5.</title>
        <authorList>
            <person name="Stajich J.E."/>
            <person name="Carter-House D."/>
            <person name="Gryganskyi A."/>
        </authorList>
    </citation>
    <scope>NUCLEOTIDE SEQUENCE [LARGE SCALE GENOMIC DNA]</scope>
    <source>
        <strain evidence="6 7">AG-B5</strain>
    </source>
</reference>
<evidence type="ECO:0000256" key="4">
    <source>
        <dbReference type="SAM" id="MobiDB-lite"/>
    </source>
</evidence>
<feature type="DNA-binding region" description="Fork-head" evidence="3">
    <location>
        <begin position="69"/>
        <end position="156"/>
    </location>
</feature>
<evidence type="ECO:0000256" key="3">
    <source>
        <dbReference type="PROSITE-ProRule" id="PRU00089"/>
    </source>
</evidence>
<dbReference type="SUPFAM" id="SSF46785">
    <property type="entry name" value="Winged helix' DNA-binding domain"/>
    <property type="match status" value="1"/>
</dbReference>
<dbReference type="EMBL" id="JASJQH010007248">
    <property type="protein sequence ID" value="KAK9711900.1"/>
    <property type="molecule type" value="Genomic_DNA"/>
</dbReference>
<feature type="compositionally biased region" description="Basic and acidic residues" evidence="4">
    <location>
        <begin position="176"/>
        <end position="222"/>
    </location>
</feature>
<dbReference type="PROSITE" id="PS00658">
    <property type="entry name" value="FORK_HEAD_2"/>
    <property type="match status" value="1"/>
</dbReference>
<proteinExistence type="predicted"/>
<sequence>MQQFPEFIGFAHEVMSLPSYSRESSVTSDCSFSSLPSTPVTEMFPFEIPFQSHNPQRNCAYTPKGLVLEPDFTYASLITQAILNSPEQRLLLQDIYAYIKQHYTYYQYCSKQWQNSIRHNLSLHRAFDQLPKEKGTPGKGSYWIVKEDYQKFFKNGQLDIPKGYDLEKKHDKENISDLKNESNSDQHDDHIEKSPKKDSEETHCLEGKKSIKKASEEFDTPKSQKTYKMSTKKRSIGHNSGSRIKAMPYSRIVQLPLTPIQTSGQPATPIQKNPLSLANSSGSNRPGTLIDLNSETNHFTPELVNTQSFYNGQLFTPSNSFTEADNSFYSGCDPNAVLDLLGNDMPDNFNLDSPCTPTMIEPLLCDSNIVNWTPSKSNSVDMMFTNDQFQDYQMLNQGFNSEPEMNLYYNDSASDNCLSQSSAYSLPLTDHLNFAECGKNPFFQCYSDNQ</sequence>
<evidence type="ECO:0000313" key="6">
    <source>
        <dbReference type="EMBL" id="KAK9711900.1"/>
    </source>
</evidence>
<comment type="caution">
    <text evidence="6">The sequence shown here is derived from an EMBL/GenBank/DDBJ whole genome shotgun (WGS) entry which is preliminary data.</text>
</comment>
<comment type="subcellular location">
    <subcellularLocation>
        <location evidence="3">Nucleus</location>
    </subcellularLocation>
</comment>
<dbReference type="InterPro" id="IPR036388">
    <property type="entry name" value="WH-like_DNA-bd_sf"/>
</dbReference>
<feature type="domain" description="Fork-head" evidence="5">
    <location>
        <begin position="69"/>
        <end position="156"/>
    </location>
</feature>
<keyword evidence="2 3" id="KW-0539">Nucleus</keyword>
<organism evidence="6 7">
    <name type="scientific">Basidiobolus ranarum</name>
    <dbReference type="NCBI Taxonomy" id="34480"/>
    <lineage>
        <taxon>Eukaryota</taxon>
        <taxon>Fungi</taxon>
        <taxon>Fungi incertae sedis</taxon>
        <taxon>Zoopagomycota</taxon>
        <taxon>Entomophthoromycotina</taxon>
        <taxon>Basidiobolomycetes</taxon>
        <taxon>Basidiobolales</taxon>
        <taxon>Basidiobolaceae</taxon>
        <taxon>Basidiobolus</taxon>
    </lineage>
</organism>
<dbReference type="PANTHER" id="PTHR11829">
    <property type="entry name" value="FORKHEAD BOX PROTEIN"/>
    <property type="match status" value="1"/>
</dbReference>
<evidence type="ECO:0000256" key="2">
    <source>
        <dbReference type="ARBA" id="ARBA00023242"/>
    </source>
</evidence>
<evidence type="ECO:0000256" key="1">
    <source>
        <dbReference type="ARBA" id="ARBA00023125"/>
    </source>
</evidence>
<dbReference type="PROSITE" id="PS50039">
    <property type="entry name" value="FORK_HEAD_3"/>
    <property type="match status" value="1"/>
</dbReference>
<dbReference type="SMART" id="SM00339">
    <property type="entry name" value="FH"/>
    <property type="match status" value="1"/>
</dbReference>
<dbReference type="InterPro" id="IPR030456">
    <property type="entry name" value="TF_fork_head_CS_2"/>
</dbReference>
<dbReference type="CDD" id="cd00059">
    <property type="entry name" value="FH_FOX"/>
    <property type="match status" value="1"/>
</dbReference>
<name>A0ABR2W0Y4_9FUNG</name>
<dbReference type="Pfam" id="PF00250">
    <property type="entry name" value="Forkhead"/>
    <property type="match status" value="1"/>
</dbReference>
<dbReference type="Proteomes" id="UP001479436">
    <property type="component" value="Unassembled WGS sequence"/>
</dbReference>
<dbReference type="PANTHER" id="PTHR11829:SF343">
    <property type="entry name" value="FORK-HEAD DOMAIN-CONTAINING PROTEIN"/>
    <property type="match status" value="1"/>
</dbReference>
<gene>
    <name evidence="6" type="primary">FKH2_2</name>
    <name evidence="6" type="ORF">K7432_007492</name>
</gene>
<dbReference type="InterPro" id="IPR050211">
    <property type="entry name" value="FOX_domain-containing"/>
</dbReference>
<evidence type="ECO:0000259" key="5">
    <source>
        <dbReference type="PROSITE" id="PS50039"/>
    </source>
</evidence>
<keyword evidence="7" id="KW-1185">Reference proteome</keyword>
<keyword evidence="1 3" id="KW-0238">DNA-binding</keyword>
<protein>
    <submittedName>
        <fullName evidence="6">Transcription factor</fullName>
    </submittedName>
</protein>
<dbReference type="Gene3D" id="1.10.10.10">
    <property type="entry name" value="Winged helix-like DNA-binding domain superfamily/Winged helix DNA-binding domain"/>
    <property type="match status" value="1"/>
</dbReference>
<dbReference type="InterPro" id="IPR001766">
    <property type="entry name" value="Fork_head_dom"/>
</dbReference>
<dbReference type="PRINTS" id="PR00053">
    <property type="entry name" value="FORKHEAD"/>
</dbReference>
<evidence type="ECO:0000313" key="7">
    <source>
        <dbReference type="Proteomes" id="UP001479436"/>
    </source>
</evidence>